<dbReference type="OrthoDB" id="9780421at2"/>
<dbReference type="AlphaFoldDB" id="A0A5D0IZ72"/>
<evidence type="ECO:0000256" key="4">
    <source>
        <dbReference type="ARBA" id="ARBA00022617"/>
    </source>
</evidence>
<comment type="similarity">
    <text evidence="2">Belongs to the cytochrome c-552 family.</text>
</comment>
<feature type="non-terminal residue" evidence="11">
    <location>
        <position position="1"/>
    </location>
</feature>
<dbReference type="GO" id="GO:0030288">
    <property type="term" value="C:outer membrane-bounded periplasmic space"/>
    <property type="evidence" value="ECO:0007669"/>
    <property type="project" value="TreeGrafter"/>
</dbReference>
<dbReference type="PANTHER" id="PTHR30633">
    <property type="entry name" value="CYTOCHROME C-552 RESPIRATORY NITRITE REDUCTASE"/>
    <property type="match status" value="1"/>
</dbReference>
<comment type="catalytic activity">
    <reaction evidence="10">
        <text>6 Fe(III)-[cytochrome c] + NH4(+) + 2 H2O = 6 Fe(II)-[cytochrome c] + nitrite + 8 H(+)</text>
        <dbReference type="Rhea" id="RHEA:13089"/>
        <dbReference type="Rhea" id="RHEA-COMP:10350"/>
        <dbReference type="Rhea" id="RHEA-COMP:14399"/>
        <dbReference type="ChEBI" id="CHEBI:15377"/>
        <dbReference type="ChEBI" id="CHEBI:15378"/>
        <dbReference type="ChEBI" id="CHEBI:16301"/>
        <dbReference type="ChEBI" id="CHEBI:28938"/>
        <dbReference type="ChEBI" id="CHEBI:29033"/>
        <dbReference type="ChEBI" id="CHEBI:29034"/>
        <dbReference type="EC" id="1.7.2.2"/>
    </reaction>
</comment>
<evidence type="ECO:0000256" key="2">
    <source>
        <dbReference type="ARBA" id="ARBA00009288"/>
    </source>
</evidence>
<evidence type="ECO:0000256" key="5">
    <source>
        <dbReference type="ARBA" id="ARBA00022723"/>
    </source>
</evidence>
<dbReference type="SUPFAM" id="SSF48695">
    <property type="entry name" value="Multiheme cytochromes"/>
    <property type="match status" value="1"/>
</dbReference>
<evidence type="ECO:0000256" key="9">
    <source>
        <dbReference type="ARBA" id="ARBA00023004"/>
    </source>
</evidence>
<dbReference type="RefSeq" id="WP_148540141.1">
    <property type="nucleotide sequence ID" value="NZ_VSDQ01000258.1"/>
</dbReference>
<dbReference type="Pfam" id="PF02335">
    <property type="entry name" value="Cytochrom_C552"/>
    <property type="match status" value="1"/>
</dbReference>
<keyword evidence="5" id="KW-0479">Metal-binding</keyword>
<dbReference type="Gene3D" id="1.10.1130.10">
    <property type="entry name" value="Flavocytochrome C3, Chain A"/>
    <property type="match status" value="1"/>
</dbReference>
<keyword evidence="9" id="KW-0408">Iron</keyword>
<dbReference type="InterPro" id="IPR036280">
    <property type="entry name" value="Multihaem_cyt_sf"/>
</dbReference>
<keyword evidence="4" id="KW-0349">Heme</keyword>
<reference evidence="11 12" key="1">
    <citation type="submission" date="2019-08" db="EMBL/GenBank/DDBJ databases">
        <title>Seonamhaeicola sediminis sp. nov., isolated from marine sediment.</title>
        <authorList>
            <person name="Cao W.R."/>
        </authorList>
    </citation>
    <scope>NUCLEOTIDE SEQUENCE [LARGE SCALE GENOMIC DNA]</scope>
    <source>
        <strain evidence="11 12">B011</strain>
    </source>
</reference>
<dbReference type="GO" id="GO:0019645">
    <property type="term" value="P:anaerobic electron transport chain"/>
    <property type="evidence" value="ECO:0007669"/>
    <property type="project" value="TreeGrafter"/>
</dbReference>
<keyword evidence="6" id="KW-0732">Signal</keyword>
<keyword evidence="8" id="KW-0560">Oxidoreductase</keyword>
<dbReference type="GO" id="GO:0046872">
    <property type="term" value="F:metal ion binding"/>
    <property type="evidence" value="ECO:0007669"/>
    <property type="project" value="UniProtKB-KW"/>
</dbReference>
<proteinExistence type="inferred from homology"/>
<evidence type="ECO:0000256" key="8">
    <source>
        <dbReference type="ARBA" id="ARBA00023002"/>
    </source>
</evidence>
<dbReference type="EC" id="1.7.2.2" evidence="3"/>
<feature type="non-terminal residue" evidence="11">
    <location>
        <position position="101"/>
    </location>
</feature>
<evidence type="ECO:0000256" key="3">
    <source>
        <dbReference type="ARBA" id="ARBA00011887"/>
    </source>
</evidence>
<keyword evidence="12" id="KW-1185">Reference proteome</keyword>
<comment type="caution">
    <text evidence="11">The sequence shown here is derived from an EMBL/GenBank/DDBJ whole genome shotgun (WGS) entry which is preliminary data.</text>
</comment>
<evidence type="ECO:0000256" key="6">
    <source>
        <dbReference type="ARBA" id="ARBA00022729"/>
    </source>
</evidence>
<dbReference type="Proteomes" id="UP000323930">
    <property type="component" value="Unassembled WGS sequence"/>
</dbReference>
<evidence type="ECO:0000256" key="1">
    <source>
        <dbReference type="ARBA" id="ARBA00004196"/>
    </source>
</evidence>
<dbReference type="EMBL" id="VSDQ01000258">
    <property type="protein sequence ID" value="TYA88389.1"/>
    <property type="molecule type" value="Genomic_DNA"/>
</dbReference>
<name>A0A5D0IZ72_9FLAO</name>
<dbReference type="GO" id="GO:0020037">
    <property type="term" value="F:heme binding"/>
    <property type="evidence" value="ECO:0007669"/>
    <property type="project" value="TreeGrafter"/>
</dbReference>
<organism evidence="11 12">
    <name type="scientific">Seonamhaeicola marinus</name>
    <dbReference type="NCBI Taxonomy" id="1912246"/>
    <lineage>
        <taxon>Bacteria</taxon>
        <taxon>Pseudomonadati</taxon>
        <taxon>Bacteroidota</taxon>
        <taxon>Flavobacteriia</taxon>
        <taxon>Flavobacteriales</taxon>
        <taxon>Flavobacteriaceae</taxon>
    </lineage>
</organism>
<keyword evidence="7" id="KW-0106">Calcium</keyword>
<evidence type="ECO:0000256" key="10">
    <source>
        <dbReference type="ARBA" id="ARBA00049131"/>
    </source>
</evidence>
<gene>
    <name evidence="11" type="ORF">FUA24_03835</name>
</gene>
<evidence type="ECO:0000313" key="11">
    <source>
        <dbReference type="EMBL" id="TYA88389.1"/>
    </source>
</evidence>
<evidence type="ECO:0000256" key="7">
    <source>
        <dbReference type="ARBA" id="ARBA00022837"/>
    </source>
</evidence>
<comment type="subcellular location">
    <subcellularLocation>
        <location evidence="1">Cell envelope</location>
    </subcellularLocation>
</comment>
<dbReference type="PANTHER" id="PTHR30633:SF0">
    <property type="entry name" value="CYTOCHROME C-552"/>
    <property type="match status" value="1"/>
</dbReference>
<dbReference type="InterPro" id="IPR003321">
    <property type="entry name" value="Cyt_c552"/>
</dbReference>
<protein>
    <recommendedName>
        <fullName evidence="3">nitrite reductase (cytochrome; ammonia-forming)</fullName>
        <ecNumber evidence="3">1.7.2.2</ecNumber>
    </recommendedName>
</protein>
<sequence length="101" mass="11294">KNFPAEYQSFLQTEQTDFATYQGGNAMRDMLEEDTRLAVLWAGYGFSKDYNQGRGHQYAVEDIHNTLRTGGPKGEGDGPMPATCWTCKSPDVPRLMNEIGI</sequence>
<evidence type="ECO:0000313" key="12">
    <source>
        <dbReference type="Proteomes" id="UP000323930"/>
    </source>
</evidence>
<accession>A0A5D0IZ72</accession>
<dbReference type="GO" id="GO:0042279">
    <property type="term" value="F:nitrite reductase (cytochrome, ammonia-forming) activity"/>
    <property type="evidence" value="ECO:0007669"/>
    <property type="project" value="UniProtKB-EC"/>
</dbReference>